<dbReference type="AlphaFoldDB" id="A0A0B7B8U2"/>
<protein>
    <submittedName>
        <fullName evidence="1">Uncharacterized protein</fullName>
    </submittedName>
</protein>
<reference evidence="1" key="1">
    <citation type="submission" date="2014-12" db="EMBL/GenBank/DDBJ databases">
        <title>Insight into the proteome of Arion vulgaris.</title>
        <authorList>
            <person name="Aradska J."/>
            <person name="Bulat T."/>
            <person name="Smidak R."/>
            <person name="Sarate P."/>
            <person name="Gangsoo J."/>
            <person name="Sialana F."/>
            <person name="Bilban M."/>
            <person name="Lubec G."/>
        </authorList>
    </citation>
    <scope>NUCLEOTIDE SEQUENCE</scope>
    <source>
        <tissue evidence="1">Skin</tissue>
    </source>
</reference>
<accession>A0A0B7B8U2</accession>
<evidence type="ECO:0000313" key="1">
    <source>
        <dbReference type="EMBL" id="CEK89754.1"/>
    </source>
</evidence>
<feature type="non-terminal residue" evidence="1">
    <location>
        <position position="64"/>
    </location>
</feature>
<dbReference type="EMBL" id="HACG01042889">
    <property type="protein sequence ID" value="CEK89754.1"/>
    <property type="molecule type" value="Transcribed_RNA"/>
</dbReference>
<proteinExistence type="predicted"/>
<name>A0A0B7B8U2_9EUPU</name>
<sequence length="64" mass="7256">MNLSLSAEMTSRLSSMLYNAQTLISSNKPRELQQKLHIRLAPDLNLQPSGLRCKVNLNRFAIET</sequence>
<organism evidence="1">
    <name type="scientific">Arion vulgaris</name>
    <dbReference type="NCBI Taxonomy" id="1028688"/>
    <lineage>
        <taxon>Eukaryota</taxon>
        <taxon>Metazoa</taxon>
        <taxon>Spiralia</taxon>
        <taxon>Lophotrochozoa</taxon>
        <taxon>Mollusca</taxon>
        <taxon>Gastropoda</taxon>
        <taxon>Heterobranchia</taxon>
        <taxon>Euthyneura</taxon>
        <taxon>Panpulmonata</taxon>
        <taxon>Eupulmonata</taxon>
        <taxon>Stylommatophora</taxon>
        <taxon>Helicina</taxon>
        <taxon>Arionoidea</taxon>
        <taxon>Arionidae</taxon>
        <taxon>Arion</taxon>
    </lineage>
</organism>
<gene>
    <name evidence="1" type="primary">ORF172703</name>
</gene>